<dbReference type="InterPro" id="IPR050266">
    <property type="entry name" value="AB_hydrolase_sf"/>
</dbReference>
<protein>
    <submittedName>
        <fullName evidence="2">AB hydrolase superfamily protein YdjP</fullName>
    </submittedName>
</protein>
<proteinExistence type="predicted"/>
<organism evidence="2 3">
    <name type="scientific">Sinomonas atrocyanea</name>
    <dbReference type="NCBI Taxonomy" id="37927"/>
    <lineage>
        <taxon>Bacteria</taxon>
        <taxon>Bacillati</taxon>
        <taxon>Actinomycetota</taxon>
        <taxon>Actinomycetes</taxon>
        <taxon>Micrococcales</taxon>
        <taxon>Micrococcaceae</taxon>
        <taxon>Sinomonas</taxon>
    </lineage>
</organism>
<dbReference type="Proteomes" id="UP000070134">
    <property type="component" value="Chromosome"/>
</dbReference>
<gene>
    <name evidence="2" type="ORF">SA2016_2844</name>
</gene>
<feature type="domain" description="AB hydrolase-1" evidence="1">
    <location>
        <begin position="29"/>
        <end position="238"/>
    </location>
</feature>
<evidence type="ECO:0000259" key="1">
    <source>
        <dbReference type="Pfam" id="PF12697"/>
    </source>
</evidence>
<dbReference type="InterPro" id="IPR000073">
    <property type="entry name" value="AB_hydrolase_1"/>
</dbReference>
<evidence type="ECO:0000313" key="2">
    <source>
        <dbReference type="EMBL" id="AMM33509.1"/>
    </source>
</evidence>
<dbReference type="InterPro" id="IPR029058">
    <property type="entry name" value="AB_hydrolase_fold"/>
</dbReference>
<dbReference type="KEGG" id="satk:SA2016_2844"/>
<keyword evidence="3" id="KW-1185">Reference proteome</keyword>
<dbReference type="RefSeq" id="WP_066499200.1">
    <property type="nucleotide sequence ID" value="NZ_BJMO01000005.1"/>
</dbReference>
<sequence>MPKPFGELFEFAGPGAFRIRGAGKGPGEFVLVHGIGASAAYFRPLAERLSAAGRVHVIELPGHGKKLEPKRPLSMGEFARATWRVLERMCGESPMLVGHSMGTQVVVEMALQRPDVRKAALLAPTVNERERTVPRQALRLFQDGLIEPWGLKAILARDYALCGPRWWALTLGEMMAHRMEERISHVEADLLLIAGEKDPTSPPSWSRALERAAPHARTAVIPGAPHSLMYRDADQVARLLLEHAAAPVGS</sequence>
<dbReference type="Gene3D" id="3.40.50.1820">
    <property type="entry name" value="alpha/beta hydrolase"/>
    <property type="match status" value="1"/>
</dbReference>
<dbReference type="Pfam" id="PF12697">
    <property type="entry name" value="Abhydrolase_6"/>
    <property type="match status" value="1"/>
</dbReference>
<accession>A0A127A243</accession>
<dbReference type="OrthoDB" id="9769541at2"/>
<dbReference type="AlphaFoldDB" id="A0A127A243"/>
<name>A0A127A243_9MICC</name>
<dbReference type="GO" id="GO:0016020">
    <property type="term" value="C:membrane"/>
    <property type="evidence" value="ECO:0007669"/>
    <property type="project" value="TreeGrafter"/>
</dbReference>
<dbReference type="PANTHER" id="PTHR43798:SF33">
    <property type="entry name" value="HYDROLASE, PUTATIVE (AFU_ORTHOLOGUE AFUA_2G14860)-RELATED"/>
    <property type="match status" value="1"/>
</dbReference>
<dbReference type="GO" id="GO:0016787">
    <property type="term" value="F:hydrolase activity"/>
    <property type="evidence" value="ECO:0007669"/>
    <property type="project" value="UniProtKB-KW"/>
</dbReference>
<dbReference type="PANTHER" id="PTHR43798">
    <property type="entry name" value="MONOACYLGLYCEROL LIPASE"/>
    <property type="match status" value="1"/>
</dbReference>
<keyword evidence="2" id="KW-0378">Hydrolase</keyword>
<evidence type="ECO:0000313" key="3">
    <source>
        <dbReference type="Proteomes" id="UP000070134"/>
    </source>
</evidence>
<dbReference type="EMBL" id="CP014518">
    <property type="protein sequence ID" value="AMM33509.1"/>
    <property type="molecule type" value="Genomic_DNA"/>
</dbReference>
<dbReference type="STRING" id="37927.SA2016_2844"/>
<reference evidence="2 3" key="1">
    <citation type="submission" date="2016-02" db="EMBL/GenBank/DDBJ databases">
        <title>Complete genome of Sinomonas atrocyanea KCTC 3377.</title>
        <authorList>
            <person name="Kim K.M."/>
        </authorList>
    </citation>
    <scope>NUCLEOTIDE SEQUENCE [LARGE SCALE GENOMIC DNA]</scope>
    <source>
        <strain evidence="2 3">KCTC 3377</strain>
    </source>
</reference>
<dbReference type="SUPFAM" id="SSF53474">
    <property type="entry name" value="alpha/beta-Hydrolases"/>
    <property type="match status" value="1"/>
</dbReference>